<evidence type="ECO:0000259" key="1">
    <source>
        <dbReference type="PROSITE" id="PS51534"/>
    </source>
</evidence>
<dbReference type="Gene3D" id="3.40.50.10140">
    <property type="entry name" value="Toll/interleukin-1 receptor homology (TIR) domain"/>
    <property type="match status" value="1"/>
</dbReference>
<evidence type="ECO:0000313" key="2">
    <source>
        <dbReference type="EMBL" id="EEP54197.1"/>
    </source>
</evidence>
<dbReference type="EMBL" id="ACOM01000005">
    <property type="protein sequence ID" value="EEP54197.1"/>
    <property type="molecule type" value="Genomic_DNA"/>
</dbReference>
<dbReference type="GO" id="GO:0007165">
    <property type="term" value="P:signal transduction"/>
    <property type="evidence" value="ECO:0007669"/>
    <property type="project" value="InterPro"/>
</dbReference>
<protein>
    <recommendedName>
        <fullName evidence="1">SEFIR domain-containing protein</fullName>
    </recommendedName>
</protein>
<feature type="domain" description="SEFIR" evidence="1">
    <location>
        <begin position="6"/>
        <end position="153"/>
    </location>
</feature>
<dbReference type="InterPro" id="IPR000157">
    <property type="entry name" value="TIR_dom"/>
</dbReference>
<dbReference type="SUPFAM" id="SSF52200">
    <property type="entry name" value="Toll/Interleukin receptor TIR domain"/>
    <property type="match status" value="1"/>
</dbReference>
<reference evidence="2 3" key="1">
    <citation type="submission" date="2009-08" db="EMBL/GenBank/DDBJ databases">
        <authorList>
            <person name="Shrivastava S."/>
            <person name="Brinkac L.B."/>
            <person name="Brown J.L."/>
            <person name="Bruce D.B."/>
            <person name="Detter C."/>
            <person name="Green L.D."/>
            <person name="Munk C.A."/>
            <person name="Rogers Y.C."/>
            <person name="Tapia R."/>
            <person name="Sims D.R."/>
            <person name="Smith L.A."/>
            <person name="Smith T.J."/>
            <person name="Sutton G."/>
            <person name="Brettin T."/>
        </authorList>
    </citation>
    <scope>NUCLEOTIDE SEQUENCE [LARGE SCALE GENOMIC DNA]</scope>
    <source>
        <strain evidence="3">E4 str. BoNT E BL5262</strain>
    </source>
</reference>
<dbReference type="AlphaFoldDB" id="C4IHA6"/>
<gene>
    <name evidence="2" type="ORF">CLP_3066</name>
</gene>
<name>C4IHA6_CLOBU</name>
<dbReference type="Pfam" id="PF13676">
    <property type="entry name" value="TIR_2"/>
    <property type="match status" value="1"/>
</dbReference>
<dbReference type="PROSITE" id="PS51534">
    <property type="entry name" value="SEFIR"/>
    <property type="match status" value="1"/>
</dbReference>
<accession>C4IHA6</accession>
<dbReference type="Proteomes" id="UP000003081">
    <property type="component" value="Unassembled WGS sequence"/>
</dbReference>
<sequence>MDGDVMKKIYISYSWDNNTNMNRVKGLVEDLEEIYKNKYTIVFDQESFKNRIQDVDRFMLDNILDAYIVIVFITPSYVEKANKPDNGYGNGGTVRSGVEKETSYLVTRRNQQAKSIIPVLLEGSDRPKYIEGLSFIDKNKNSDIIRELKDMIDLFEIEKEKDETINLIDENNVINKVSIDKIDINFNFEGEPVRVSGIICINNNYFTLRHDQIIYLFKKIISEDSCNEQKVQRTFSNKYFFLEFTSNQLYEKFLDIIKDALKRYIEQLLDFEAKYEICSREPMNNQYEFKLATMERKVWIKMIKFANSLDWSNGKSSWNIFQENDCFIHVFSPIVSNNLKYNFGQHAILYAIKNKNLYYDDVDVYVKINDIASKYDKREISVRNTWSINMVFEWLKNEFVPFFCKRNQYEENIVQFEECNQYKKDIFSQAQDFYMSNKVVVEKEELKLLRDVLVFCLSKKTVGEDSYYIKSKLRISDDLNTTEEIRKYIESNKYTKYLMECSNNSSMADDILRCIKSFTDNFSTHKINDYDITYCERKIKSLIDKMEKIKLLEKYEF</sequence>
<evidence type="ECO:0000313" key="3">
    <source>
        <dbReference type="Proteomes" id="UP000003081"/>
    </source>
</evidence>
<dbReference type="InterPro" id="IPR013568">
    <property type="entry name" value="SEFIR_dom"/>
</dbReference>
<comment type="caution">
    <text evidence="2">The sequence shown here is derived from an EMBL/GenBank/DDBJ whole genome shotgun (WGS) entry which is preliminary data.</text>
</comment>
<organism evidence="2 3">
    <name type="scientific">Clostridium butyricum E4 str. BoNT E BL5262</name>
    <dbReference type="NCBI Taxonomy" id="632245"/>
    <lineage>
        <taxon>Bacteria</taxon>
        <taxon>Bacillati</taxon>
        <taxon>Bacillota</taxon>
        <taxon>Clostridia</taxon>
        <taxon>Eubacteriales</taxon>
        <taxon>Clostridiaceae</taxon>
        <taxon>Clostridium</taxon>
    </lineage>
</organism>
<dbReference type="HOGENOM" id="CLU_488113_0_0_9"/>
<dbReference type="InterPro" id="IPR035897">
    <property type="entry name" value="Toll_tir_struct_dom_sf"/>
</dbReference>
<proteinExistence type="predicted"/>
<keyword evidence="3" id="KW-1185">Reference proteome</keyword>